<dbReference type="SMART" id="SM00073">
    <property type="entry name" value="HPT"/>
    <property type="match status" value="1"/>
</dbReference>
<dbReference type="PROSITE" id="PS50894">
    <property type="entry name" value="HPT"/>
    <property type="match status" value="1"/>
</dbReference>
<dbReference type="EMBL" id="VGLS01000989">
    <property type="protein sequence ID" value="MBM3226648.1"/>
    <property type="molecule type" value="Genomic_DNA"/>
</dbReference>
<dbReference type="InterPro" id="IPR036097">
    <property type="entry name" value="HisK_dim/P_sf"/>
</dbReference>
<evidence type="ECO:0000259" key="2">
    <source>
        <dbReference type="PROSITE" id="PS50894"/>
    </source>
</evidence>
<reference evidence="3" key="1">
    <citation type="submission" date="2019-03" db="EMBL/GenBank/DDBJ databases">
        <title>Lake Tanganyika Metagenome-Assembled Genomes (MAGs).</title>
        <authorList>
            <person name="Tran P."/>
        </authorList>
    </citation>
    <scope>NUCLEOTIDE SEQUENCE</scope>
    <source>
        <strain evidence="3">K_DeepCast_65m_m2_066</strain>
    </source>
</reference>
<feature type="domain" description="HPt" evidence="2">
    <location>
        <begin position="151"/>
        <end position="258"/>
    </location>
</feature>
<dbReference type="SUPFAM" id="SSF47226">
    <property type="entry name" value="Histidine-containing phosphotransfer domain, HPT domain"/>
    <property type="match status" value="2"/>
</dbReference>
<dbReference type="GO" id="GO:0005737">
    <property type="term" value="C:cytoplasm"/>
    <property type="evidence" value="ECO:0007669"/>
    <property type="project" value="InterPro"/>
</dbReference>
<dbReference type="Pfam" id="PF02895">
    <property type="entry name" value="H-kinase_dim"/>
    <property type="match status" value="1"/>
</dbReference>
<evidence type="ECO:0000313" key="4">
    <source>
        <dbReference type="Proteomes" id="UP000712673"/>
    </source>
</evidence>
<keyword evidence="1" id="KW-0597">Phosphoprotein</keyword>
<dbReference type="Proteomes" id="UP000712673">
    <property type="component" value="Unassembled WGS sequence"/>
</dbReference>
<dbReference type="SUPFAM" id="SSF47384">
    <property type="entry name" value="Homodimeric domain of signal transducing histidine kinase"/>
    <property type="match status" value="1"/>
</dbReference>
<accession>A0A938B6F6</accession>
<dbReference type="PANTHER" id="PTHR43395">
    <property type="entry name" value="SENSOR HISTIDINE KINASE CHEA"/>
    <property type="match status" value="1"/>
</dbReference>
<name>A0A938B6F6_UNCTE</name>
<feature type="non-terminal residue" evidence="3">
    <location>
        <position position="444"/>
    </location>
</feature>
<feature type="modified residue" description="Phosphohistidine" evidence="1">
    <location>
        <position position="198"/>
    </location>
</feature>
<organism evidence="3 4">
    <name type="scientific">Tectimicrobiota bacterium</name>
    <dbReference type="NCBI Taxonomy" id="2528274"/>
    <lineage>
        <taxon>Bacteria</taxon>
        <taxon>Pseudomonadati</taxon>
        <taxon>Nitrospinota/Tectimicrobiota group</taxon>
        <taxon>Candidatus Tectimicrobiota</taxon>
    </lineage>
</organism>
<proteinExistence type="predicted"/>
<dbReference type="PANTHER" id="PTHR43395:SF1">
    <property type="entry name" value="CHEMOTAXIS PROTEIN CHEA"/>
    <property type="match status" value="1"/>
</dbReference>
<gene>
    <name evidence="3" type="ORF">FJZ47_23025</name>
</gene>
<dbReference type="GO" id="GO:0000155">
    <property type="term" value="F:phosphorelay sensor kinase activity"/>
    <property type="evidence" value="ECO:0007669"/>
    <property type="project" value="InterPro"/>
</dbReference>
<dbReference type="Pfam" id="PF01627">
    <property type="entry name" value="Hpt"/>
    <property type="match status" value="1"/>
</dbReference>
<dbReference type="CDD" id="cd00088">
    <property type="entry name" value="HPT"/>
    <property type="match status" value="1"/>
</dbReference>
<dbReference type="InterPro" id="IPR008207">
    <property type="entry name" value="Sig_transdc_His_kin_Hpt_dom"/>
</dbReference>
<evidence type="ECO:0000256" key="1">
    <source>
        <dbReference type="PROSITE-ProRule" id="PRU00110"/>
    </source>
</evidence>
<sequence>MAEPLDAHTLAGFAQALQGLLPTIQEGIAACLRDPSQPEVLEDAYEAVQAISDAALMLGLVELDELASAISGVLENLAAEHSPHTIAEAAWAREAVAQLAPYLASVPAMDEAAHPIIPTLLQALRQLPTDPAPETAAPITPMPQNTAEPMADVAAMELHASFLAEAEDHLHTLGQALPAWGAQPEQPELLQTIRRCVHTLKGAAAIVGQHAVAQLTHRMEDLLEALAHGQCALNPTVYDLLLATVDVLDHFLRDQRAQGDLGPQATAGLYQRYAVLLGEVPTSPSRTPTPVSPVLPTAGLRRAAEMVRIPIERLDELVRLVSELVISRSVYEQHLGRLSRHVDELRLSMDRLRRVTATVETQLESSLRPETVAFLEGAPALARPHQDFDVLEFERYGAAQLVSRELSETTADIGALEQELGDIFGDLDGYLTRHGRLTSEMQDK</sequence>
<protein>
    <recommendedName>
        <fullName evidence="2">HPt domain-containing protein</fullName>
    </recommendedName>
</protein>
<dbReference type="InterPro" id="IPR004105">
    <property type="entry name" value="CheA-like_dim"/>
</dbReference>
<dbReference type="AlphaFoldDB" id="A0A938B6F6"/>
<dbReference type="InterPro" id="IPR036641">
    <property type="entry name" value="HPT_dom_sf"/>
</dbReference>
<dbReference type="SMART" id="SM01231">
    <property type="entry name" value="H-kinase_dim"/>
    <property type="match status" value="1"/>
</dbReference>
<dbReference type="InterPro" id="IPR037006">
    <property type="entry name" value="CheA-like_homodim_sf"/>
</dbReference>
<evidence type="ECO:0000313" key="3">
    <source>
        <dbReference type="EMBL" id="MBM3226648.1"/>
    </source>
</evidence>
<dbReference type="Gene3D" id="1.10.287.560">
    <property type="entry name" value="Histidine kinase CheA-like, homodimeric domain"/>
    <property type="match status" value="1"/>
</dbReference>
<dbReference type="GO" id="GO:0006935">
    <property type="term" value="P:chemotaxis"/>
    <property type="evidence" value="ECO:0007669"/>
    <property type="project" value="InterPro"/>
</dbReference>
<dbReference type="Gene3D" id="1.20.120.160">
    <property type="entry name" value="HPT domain"/>
    <property type="match status" value="2"/>
</dbReference>
<dbReference type="InterPro" id="IPR051315">
    <property type="entry name" value="Bact_Chemotaxis_CheA"/>
</dbReference>
<comment type="caution">
    <text evidence="3">The sequence shown here is derived from an EMBL/GenBank/DDBJ whole genome shotgun (WGS) entry which is preliminary data.</text>
</comment>